<organism evidence="1 2">
    <name type="scientific">Plasmodium gaboni</name>
    <dbReference type="NCBI Taxonomy" id="647221"/>
    <lineage>
        <taxon>Eukaryota</taxon>
        <taxon>Sar</taxon>
        <taxon>Alveolata</taxon>
        <taxon>Apicomplexa</taxon>
        <taxon>Aconoidasida</taxon>
        <taxon>Haemosporida</taxon>
        <taxon>Plasmodiidae</taxon>
        <taxon>Plasmodium</taxon>
        <taxon>Plasmodium (Laverania)</taxon>
    </lineage>
</organism>
<name>A0A151LRI6_9APIC</name>
<dbReference type="GeneID" id="29775298"/>
<dbReference type="EMBL" id="LVLB01000007">
    <property type="protein sequence ID" value="KYO01806.1"/>
    <property type="molecule type" value="Genomic_DNA"/>
</dbReference>
<accession>A0A151LRI6</accession>
<protein>
    <submittedName>
        <fullName evidence="1">Putative SNARE associated Golgi protein</fullName>
    </submittedName>
</protein>
<comment type="caution">
    <text evidence="1">The sequence shown here is derived from an EMBL/GenBank/DDBJ whole genome shotgun (WGS) entry which is preliminary data.</text>
</comment>
<dbReference type="Proteomes" id="UP000076004">
    <property type="component" value="Unassembled WGS sequence"/>
</dbReference>
<dbReference type="RefSeq" id="XP_018642745.1">
    <property type="nucleotide sequence ID" value="XM_018784690.1"/>
</dbReference>
<evidence type="ECO:0000313" key="2">
    <source>
        <dbReference type="Proteomes" id="UP000076004"/>
    </source>
</evidence>
<sequence>MNKAKINLMIHETDILSSISKTKKNKEVKLHLFYLSLIFLF</sequence>
<dbReference type="AlphaFoldDB" id="A0A151LRI6"/>
<reference evidence="1 2" key="1">
    <citation type="journal article" date="2016" name="Nat. Commun.">
        <title>Genomes of cryptic chimpanzee Plasmodium species reveal key evolutionary events leading to human malaria.</title>
        <authorList>
            <person name="Sundararaman S.A."/>
            <person name="Plenderleith L.J."/>
            <person name="Liu W."/>
            <person name="Loy D.E."/>
            <person name="Learn G.H."/>
            <person name="Li Y."/>
            <person name="Shaw K.S."/>
            <person name="Ayouba A."/>
            <person name="Peeters M."/>
            <person name="Speede S."/>
            <person name="Shaw G.M."/>
            <person name="Bushman F.D."/>
            <person name="Brisson D."/>
            <person name="Rayner J.C."/>
            <person name="Sharp P.M."/>
            <person name="Hahn B.H."/>
        </authorList>
    </citation>
    <scope>NUCLEOTIDE SEQUENCE [LARGE SCALE GENOMIC DNA]</scope>
    <source>
        <strain evidence="1 2">SY75</strain>
    </source>
</reference>
<dbReference type="VEuPathDB" id="PlasmoDB:PGSY75_0611000"/>
<dbReference type="KEGG" id="pgab:PGSY75_0611000"/>
<gene>
    <name evidence="1" type="ORF">PGSY75_0611000</name>
</gene>
<proteinExistence type="predicted"/>
<feature type="non-terminal residue" evidence="1">
    <location>
        <position position="41"/>
    </location>
</feature>
<evidence type="ECO:0000313" key="1">
    <source>
        <dbReference type="EMBL" id="KYO01806.1"/>
    </source>
</evidence>